<dbReference type="EMBL" id="CP115174">
    <property type="protein sequence ID" value="WBO20705.1"/>
    <property type="molecule type" value="Genomic_DNA"/>
</dbReference>
<dbReference type="InterPro" id="IPR033856">
    <property type="entry name" value="Trp_halogen"/>
</dbReference>
<organism evidence="1 2">
    <name type="scientific">Sphingomonas abietis</name>
    <dbReference type="NCBI Taxonomy" id="3012344"/>
    <lineage>
        <taxon>Bacteria</taxon>
        <taxon>Pseudomonadati</taxon>
        <taxon>Pseudomonadota</taxon>
        <taxon>Alphaproteobacteria</taxon>
        <taxon>Sphingomonadales</taxon>
        <taxon>Sphingomonadaceae</taxon>
        <taxon>Sphingomonas</taxon>
    </lineage>
</organism>
<keyword evidence="2" id="KW-1185">Reference proteome</keyword>
<dbReference type="InterPro" id="IPR036188">
    <property type="entry name" value="FAD/NAD-bd_sf"/>
</dbReference>
<dbReference type="Proteomes" id="UP001210865">
    <property type="component" value="Chromosome"/>
</dbReference>
<gene>
    <name evidence="1" type="ORF">PBT88_10800</name>
</gene>
<dbReference type="PANTHER" id="PTHR43747">
    <property type="entry name" value="FAD-BINDING PROTEIN"/>
    <property type="match status" value="1"/>
</dbReference>
<proteinExistence type="predicted"/>
<dbReference type="Pfam" id="PF04820">
    <property type="entry name" value="Trp_halogenase"/>
    <property type="match status" value="1"/>
</dbReference>
<name>A0ABY7NI79_9SPHN</name>
<accession>A0ABY7NI79</accession>
<dbReference type="PANTHER" id="PTHR43747:SF4">
    <property type="entry name" value="FLAVIN-DEPENDENT TRYPTOPHAN HALOGENASE"/>
    <property type="match status" value="1"/>
</dbReference>
<dbReference type="PIRSF" id="PIRSF011396">
    <property type="entry name" value="Trp_halogenase"/>
    <property type="match status" value="1"/>
</dbReference>
<dbReference type="InterPro" id="IPR050816">
    <property type="entry name" value="Flavin-dep_Halogenase_NPB"/>
</dbReference>
<sequence length="483" mass="53778">MTAAALAHATNGAIAISLVESDEIGTVGVGEATIPPIKSFNASLGIDEAEFVSATKATFKLGIEFVGWGTAQDRYFHPFGTHGADFDRVGLHHYWVREHLRGDTTRFDDYSMCKALAQENRFGPPLDNMRDVRSTHAYAYHFDAGLYARLMRRHAEARGVVRHEGRVTGIAQDPLDGNIAQVSLADGRAIAADFFVDCSGFAGLLVGGALGIAYEDWTHWLPCDRAVAMPSANNGPLTPYTRATAHGAGWQWRIPLQHRQGNGLVYCSRFISDDEAQAVLRRHVEGEPLAEPRMLRFTTGRRRQAWSHNCVSLGLSAGFMEPLESTSLHLIQMGVERLLRLLPDRHHAPLHAEEFNRATAAEWERIRDFLILHYHANSRPEPFWQACADAPIPDELAYKIKHFVADARLVSPHDELFRNPSWLAVYLGQGVIPRAYDRLADARPGVDAPTQLRKLRELMQAAAQTFPTHEDYLRRLVGSAQPA</sequence>
<protein>
    <submittedName>
        <fullName evidence="1">Tryptophan 7-halogenase</fullName>
    </submittedName>
</protein>
<dbReference type="Gene3D" id="3.50.50.60">
    <property type="entry name" value="FAD/NAD(P)-binding domain"/>
    <property type="match status" value="1"/>
</dbReference>
<dbReference type="SUPFAM" id="SSF51905">
    <property type="entry name" value="FAD/NAD(P)-binding domain"/>
    <property type="match status" value="1"/>
</dbReference>
<reference evidence="1 2" key="1">
    <citation type="submission" date="2022-12" db="EMBL/GenBank/DDBJ databases">
        <title>Sphingomonas abieness sp. nov., an endophytic bacterium isolated from Abies koreana.</title>
        <authorList>
            <person name="Jiang L."/>
            <person name="Lee J."/>
        </authorList>
    </citation>
    <scope>NUCLEOTIDE SEQUENCE [LARGE SCALE GENOMIC DNA]</scope>
    <source>
        <strain evidence="2">PAMB 00755</strain>
    </source>
</reference>
<evidence type="ECO:0000313" key="1">
    <source>
        <dbReference type="EMBL" id="WBO20705.1"/>
    </source>
</evidence>
<evidence type="ECO:0000313" key="2">
    <source>
        <dbReference type="Proteomes" id="UP001210865"/>
    </source>
</evidence>
<dbReference type="InterPro" id="IPR006905">
    <property type="entry name" value="Flavin_halogenase"/>
</dbReference>